<evidence type="ECO:0000313" key="4">
    <source>
        <dbReference type="EMBL" id="AUB59804.1"/>
    </source>
</evidence>
<feature type="coiled-coil region" evidence="2">
    <location>
        <begin position="428"/>
        <end position="462"/>
    </location>
</feature>
<dbReference type="SUPFAM" id="SSF52540">
    <property type="entry name" value="P-loop containing nucleoside triphosphate hydrolases"/>
    <property type="match status" value="2"/>
</dbReference>
<evidence type="ECO:0000259" key="3">
    <source>
        <dbReference type="Pfam" id="PF02463"/>
    </source>
</evidence>
<accession>A0A2H4VNX2</accession>
<gene>
    <name evidence="4" type="ORF">BK009_03395</name>
</gene>
<feature type="coiled-coil region" evidence="2">
    <location>
        <begin position="300"/>
        <end position="378"/>
    </location>
</feature>
<sequence length="794" mass="91356">MKIKSIKIDAFRGIPQNLELDLQGKSLLLLGENGTGKSSIIDAIEFFFTGKISHLKSKGTLSLNEYGPNTKNPDKASVGIEFKSGAHFTSRTFSSNPSFPKNFNENIELAKNGKFILRRSQILNLINTTPAQRYAFISEIIGANELEKTSTAMDQAKKYLDDEVRKIENNIKKNNDDIKNILQVQDSNNILPTINDWLGKEYLNNINSLEKLEDCINHLKTITKSSDKELIGALDNISVTINEILLIVKDVTQEFYDAETYKERINQSHAQSDLSLIKLLKNSLEIINKDTANCPLCENKVNSNELLEKVNKRLESLESLQEINDNMNNSLKRIKGNIQLINRDLANLLSKIDYFDELKEFKDELEQQIISLNVFQERINANSFLREDVSGHDFELLHIQLEKNLNNIIIGSDGLSDSIKPSERDKRLNVLIKLFSDLDENLKKQEENRRELKVAKNHAKISEIMYEEFSAIKKRKIQEVYDTVKENVERYYAILHPDEPYENFNLDVDLNPKKKGSTDLRMTIFGEENQDPRAISSEGHLDSLGLCIFLALFEKSHGDFPLLVLDDVVTTMDSRHRENVCQLLFQEFSDRQFIITTHDAIWYDQLKAAQRVHNLGNNFKNCNIIKWDNENGPEIRPYKVRWDKITEIIANGDKQCAGNEGRRYLEWLLMDLCNRTQAKIPAKYYGKYEVNDLLKPAKSRLLELIKDEEYNQKLESSFDKLDQTIMMGNLLSHENLMAGNVSIDEVERFCRSINHIHELTLCSNCKAPLGYYQNLKILRCSNKKCSDPLEIKAK</sequence>
<dbReference type="Gene3D" id="3.40.50.300">
    <property type="entry name" value="P-loop containing nucleotide triphosphate hydrolases"/>
    <property type="match status" value="2"/>
</dbReference>
<dbReference type="InterPro" id="IPR027417">
    <property type="entry name" value="P-loop_NTPase"/>
</dbReference>
<dbReference type="PANTHER" id="PTHR32114:SF2">
    <property type="entry name" value="ABC TRANSPORTER ABCH.3"/>
    <property type="match status" value="1"/>
</dbReference>
<dbReference type="SUPFAM" id="SSF75712">
    <property type="entry name" value="Rad50 coiled-coil Zn hook"/>
    <property type="match status" value="1"/>
</dbReference>
<name>A0A2H4VNX2_9EURY</name>
<evidence type="ECO:0000256" key="2">
    <source>
        <dbReference type="SAM" id="Coils"/>
    </source>
</evidence>
<keyword evidence="5" id="KW-1185">Reference proteome</keyword>
<dbReference type="InterPro" id="IPR003395">
    <property type="entry name" value="RecF/RecN/SMC_N"/>
</dbReference>
<dbReference type="Proteomes" id="UP000232631">
    <property type="component" value="Chromosome"/>
</dbReference>
<dbReference type="EMBL" id="CP017768">
    <property type="protein sequence ID" value="AUB59804.1"/>
    <property type="molecule type" value="Genomic_DNA"/>
</dbReference>
<reference evidence="4 5" key="1">
    <citation type="submission" date="2016-10" db="EMBL/GenBank/DDBJ databases">
        <title>Comparative genomics between deep and shallow subseafloor isolates.</title>
        <authorList>
            <person name="Ishii S."/>
            <person name="Miller J.R."/>
            <person name="Sutton G."/>
            <person name="Suzuki S."/>
            <person name="Methe B."/>
            <person name="Inagaki F."/>
            <person name="Imachi H."/>
        </authorList>
    </citation>
    <scope>NUCLEOTIDE SEQUENCE [LARGE SCALE GENOMIC DNA]</scope>
    <source>
        <strain evidence="4 5">A8p</strain>
    </source>
</reference>
<evidence type="ECO:0000313" key="5">
    <source>
        <dbReference type="Proteomes" id="UP000232631"/>
    </source>
</evidence>
<dbReference type="RefSeq" id="WP_100909045.1">
    <property type="nucleotide sequence ID" value="NZ_CP017768.1"/>
</dbReference>
<dbReference type="PANTHER" id="PTHR32114">
    <property type="entry name" value="ABC TRANSPORTER ABCH.3"/>
    <property type="match status" value="1"/>
</dbReference>
<keyword evidence="1 2" id="KW-0175">Coiled coil</keyword>
<protein>
    <recommendedName>
        <fullName evidence="3">RecF/RecN/SMC N-terminal domain-containing protein</fullName>
    </recommendedName>
</protein>
<dbReference type="KEGG" id="msub:BK009_03395"/>
<proteinExistence type="predicted"/>
<dbReference type="Pfam" id="PF02463">
    <property type="entry name" value="SMC_N"/>
    <property type="match status" value="1"/>
</dbReference>
<evidence type="ECO:0000256" key="1">
    <source>
        <dbReference type="ARBA" id="ARBA00023054"/>
    </source>
</evidence>
<feature type="domain" description="RecF/RecN/SMC N-terminal" evidence="3">
    <location>
        <begin position="3"/>
        <end position="613"/>
    </location>
</feature>
<dbReference type="GeneID" id="35125499"/>
<dbReference type="AlphaFoldDB" id="A0A2H4VNX2"/>
<organism evidence="4 5">
    <name type="scientific">Methanobacterium subterraneum</name>
    <dbReference type="NCBI Taxonomy" id="59277"/>
    <lineage>
        <taxon>Archaea</taxon>
        <taxon>Methanobacteriati</taxon>
        <taxon>Methanobacteriota</taxon>
        <taxon>Methanomada group</taxon>
        <taxon>Methanobacteria</taxon>
        <taxon>Methanobacteriales</taxon>
        <taxon>Methanobacteriaceae</taxon>
        <taxon>Methanobacterium</taxon>
    </lineage>
</organism>